<organism evidence="2 3">
    <name type="scientific">Arthrobotrys musiformis</name>
    <dbReference type="NCBI Taxonomy" id="47236"/>
    <lineage>
        <taxon>Eukaryota</taxon>
        <taxon>Fungi</taxon>
        <taxon>Dikarya</taxon>
        <taxon>Ascomycota</taxon>
        <taxon>Pezizomycotina</taxon>
        <taxon>Orbiliomycetes</taxon>
        <taxon>Orbiliales</taxon>
        <taxon>Orbiliaceae</taxon>
        <taxon>Arthrobotrys</taxon>
    </lineage>
</organism>
<keyword evidence="3" id="KW-1185">Reference proteome</keyword>
<protein>
    <submittedName>
        <fullName evidence="2">Uncharacterized protein</fullName>
    </submittedName>
</protein>
<feature type="region of interest" description="Disordered" evidence="1">
    <location>
        <begin position="1"/>
        <end position="57"/>
    </location>
</feature>
<evidence type="ECO:0000313" key="2">
    <source>
        <dbReference type="EMBL" id="KAK6495798.1"/>
    </source>
</evidence>
<evidence type="ECO:0000256" key="1">
    <source>
        <dbReference type="SAM" id="MobiDB-lite"/>
    </source>
</evidence>
<accession>A0AAV9VT47</accession>
<reference evidence="2 3" key="1">
    <citation type="submission" date="2023-08" db="EMBL/GenBank/DDBJ databases">
        <authorList>
            <person name="Palmer J.M."/>
        </authorList>
    </citation>
    <scope>NUCLEOTIDE SEQUENCE [LARGE SCALE GENOMIC DNA]</scope>
    <source>
        <strain evidence="2 3">TWF481</strain>
    </source>
</reference>
<comment type="caution">
    <text evidence="2">The sequence shown here is derived from an EMBL/GenBank/DDBJ whole genome shotgun (WGS) entry which is preliminary data.</text>
</comment>
<dbReference type="Proteomes" id="UP001370758">
    <property type="component" value="Unassembled WGS sequence"/>
</dbReference>
<dbReference type="AlphaFoldDB" id="A0AAV9VT47"/>
<name>A0AAV9VT47_9PEZI</name>
<evidence type="ECO:0000313" key="3">
    <source>
        <dbReference type="Proteomes" id="UP001370758"/>
    </source>
</evidence>
<gene>
    <name evidence="2" type="ORF">TWF481_002844</name>
</gene>
<dbReference type="EMBL" id="JAVHJL010000012">
    <property type="protein sequence ID" value="KAK6495798.1"/>
    <property type="molecule type" value="Genomic_DNA"/>
</dbReference>
<proteinExistence type="predicted"/>
<sequence>MFGKEGVVSRAQESAGKPTPAKPQETKPLVWPGKPTPVSEQPTPASKPKSAEGGFPSVEAARLSWFN</sequence>